<organism evidence="2 4">
    <name type="scientific">Pseudomonas extremaustralis</name>
    <dbReference type="NCBI Taxonomy" id="359110"/>
    <lineage>
        <taxon>Bacteria</taxon>
        <taxon>Pseudomonadati</taxon>
        <taxon>Pseudomonadota</taxon>
        <taxon>Gammaproteobacteria</taxon>
        <taxon>Pseudomonadales</taxon>
        <taxon>Pseudomonadaceae</taxon>
        <taxon>Pseudomonas</taxon>
    </lineage>
</organism>
<keyword evidence="3" id="KW-1185">Reference proteome</keyword>
<protein>
    <submittedName>
        <fullName evidence="2">Uncharacterized protein</fullName>
    </submittedName>
</protein>
<dbReference type="Proteomes" id="UP000317951">
    <property type="component" value="Unassembled WGS sequence"/>
</dbReference>
<sequence length="159" mass="17760">MSKHVSEVNRQKTEQKIQRKLSGLKQYIENGVADFPVPKKFTLNWFAALASEPYESVSKAGDQLRTGSATHERVISSLESAQSVLENGRAEQGICLKSKRISELDAKVKKYETIVPGLSQTIVDLLDQVRELEQRISLQQAQWADKQFSVSKLKGGSNV</sequence>
<proteinExistence type="predicted"/>
<evidence type="ECO:0000313" key="2">
    <source>
        <dbReference type="EMBL" id="TWR99895.1"/>
    </source>
</evidence>
<reference evidence="2 4" key="2">
    <citation type="submission" date="2019-06" db="EMBL/GenBank/DDBJ databases">
        <title>Pseudomonas bimorpha sp. nov. isolated from bovine raw milk and skim milk concentrate.</title>
        <authorList>
            <person name="Hofmann K."/>
            <person name="Huptas C."/>
            <person name="Doll E."/>
            <person name="Scherer S."/>
            <person name="Wenning M."/>
        </authorList>
    </citation>
    <scope>NUCLEOTIDE SEQUENCE [LARGE SCALE GENOMIC DNA]</scope>
    <source>
        <strain evidence="2 4">DSM 17835</strain>
    </source>
</reference>
<dbReference type="AlphaFoldDB" id="A0A5C5Q557"/>
<dbReference type="OrthoDB" id="6106096at2"/>
<evidence type="ECO:0000313" key="1">
    <source>
        <dbReference type="EMBL" id="SDF56536.1"/>
    </source>
</evidence>
<dbReference type="EMBL" id="VFET01000042">
    <property type="protein sequence ID" value="TWR99895.1"/>
    <property type="molecule type" value="Genomic_DNA"/>
</dbReference>
<evidence type="ECO:0000313" key="4">
    <source>
        <dbReference type="Proteomes" id="UP000317951"/>
    </source>
</evidence>
<accession>A0A5C5Q557</accession>
<dbReference type="GeneID" id="78554737"/>
<evidence type="ECO:0000313" key="3">
    <source>
        <dbReference type="Proteomes" id="UP000182858"/>
    </source>
</evidence>
<reference evidence="1 3" key="1">
    <citation type="submission" date="2016-10" db="EMBL/GenBank/DDBJ databases">
        <authorList>
            <person name="Varghese N."/>
            <person name="Submissions S."/>
        </authorList>
    </citation>
    <scope>NUCLEOTIDE SEQUENCE [LARGE SCALE GENOMIC DNA]</scope>
    <source>
        <strain evidence="1 3">DSM 17835</strain>
    </source>
</reference>
<dbReference type="Proteomes" id="UP000182858">
    <property type="component" value="Chromosome I"/>
</dbReference>
<gene>
    <name evidence="2" type="ORF">FIV36_29155</name>
    <name evidence="1" type="ORF">SAMN05216591_3328</name>
</gene>
<name>A0A5C5Q557_9PSED</name>
<dbReference type="EMBL" id="LT629689">
    <property type="protein sequence ID" value="SDF56536.1"/>
    <property type="molecule type" value="Genomic_DNA"/>
</dbReference>
<dbReference type="RefSeq" id="WP_010567772.1">
    <property type="nucleotide sequence ID" value="NZ_LT629689.1"/>
</dbReference>